<dbReference type="SUPFAM" id="SSF55166">
    <property type="entry name" value="Hedgehog/DD-peptidase"/>
    <property type="match status" value="1"/>
</dbReference>
<dbReference type="Pfam" id="PF05951">
    <property type="entry name" value="Peptidase_M15_2"/>
    <property type="match status" value="1"/>
</dbReference>
<keyword evidence="4" id="KW-0479">Metal-binding</keyword>
<evidence type="ECO:0000256" key="11">
    <source>
        <dbReference type="ARBA" id="ARBA00093666"/>
    </source>
</evidence>
<dbReference type="GO" id="GO:0008237">
    <property type="term" value="F:metallopeptidase activity"/>
    <property type="evidence" value="ECO:0007669"/>
    <property type="project" value="UniProtKB-KW"/>
</dbReference>
<keyword evidence="14" id="KW-1185">Reference proteome</keyword>
<evidence type="ECO:0000256" key="7">
    <source>
        <dbReference type="ARBA" id="ARBA00022833"/>
    </source>
</evidence>
<dbReference type="InterPro" id="IPR009045">
    <property type="entry name" value="Zn_M74/Hedgehog-like"/>
</dbReference>
<evidence type="ECO:0000256" key="3">
    <source>
        <dbReference type="ARBA" id="ARBA00022670"/>
    </source>
</evidence>
<dbReference type="EMBL" id="VNIB01000001">
    <property type="protein sequence ID" value="TYP00283.1"/>
    <property type="molecule type" value="Genomic_DNA"/>
</dbReference>
<feature type="signal peptide" evidence="12">
    <location>
        <begin position="1"/>
        <end position="15"/>
    </location>
</feature>
<dbReference type="Proteomes" id="UP000324159">
    <property type="component" value="Unassembled WGS sequence"/>
</dbReference>
<evidence type="ECO:0000256" key="9">
    <source>
        <dbReference type="ARBA" id="ARBA00023316"/>
    </source>
</evidence>
<evidence type="ECO:0000256" key="1">
    <source>
        <dbReference type="ARBA" id="ARBA00001947"/>
    </source>
</evidence>
<comment type="similarity">
    <text evidence="10">Belongs to the peptidase M15 family.</text>
</comment>
<proteinExistence type="inferred from homology"/>
<dbReference type="InterPro" id="IPR010275">
    <property type="entry name" value="MepK"/>
</dbReference>
<dbReference type="Gene3D" id="3.30.1380.10">
    <property type="match status" value="1"/>
</dbReference>
<keyword evidence="7" id="KW-0862">Zinc</keyword>
<dbReference type="GO" id="GO:0006508">
    <property type="term" value="P:proteolysis"/>
    <property type="evidence" value="ECO:0007669"/>
    <property type="project" value="UniProtKB-KW"/>
</dbReference>
<evidence type="ECO:0000313" key="13">
    <source>
        <dbReference type="EMBL" id="TYP00283.1"/>
    </source>
</evidence>
<sequence length="173" mass="19415">MLCSLALLLPVPVFARVGKDLTSTRCLSLHNLHTGERLRNVPYCVKGTYQVDVLAELNHLLRDYRTGEVTTIDPRLFDLLYLTESNLGVCTEIEVISGYRSPATNALLRRRSKGVAKNSLHMQGRAIDIRLPGCGLKRLHRAAVELRLGGVGYYPKSNFVHLDTGRFRLWQGV</sequence>
<keyword evidence="5 12" id="KW-0732">Signal</keyword>
<dbReference type="AlphaFoldDB" id="A0A5D3WMQ8"/>
<comment type="pathway">
    <text evidence="2">Cell wall biogenesis; cell wall polysaccharide biosynthesis.</text>
</comment>
<dbReference type="PANTHER" id="PTHR37425">
    <property type="match status" value="1"/>
</dbReference>
<organism evidence="13 14">
    <name type="scientific">Geothermobacter ehrlichii</name>
    <dbReference type="NCBI Taxonomy" id="213224"/>
    <lineage>
        <taxon>Bacteria</taxon>
        <taxon>Pseudomonadati</taxon>
        <taxon>Thermodesulfobacteriota</taxon>
        <taxon>Desulfuromonadia</taxon>
        <taxon>Desulfuromonadales</taxon>
        <taxon>Geothermobacteraceae</taxon>
        <taxon>Geothermobacter</taxon>
    </lineage>
</organism>
<evidence type="ECO:0000256" key="5">
    <source>
        <dbReference type="ARBA" id="ARBA00022729"/>
    </source>
</evidence>
<comment type="cofactor">
    <cofactor evidence="1">
        <name>Zn(2+)</name>
        <dbReference type="ChEBI" id="CHEBI:29105"/>
    </cofactor>
</comment>
<keyword evidence="3" id="KW-0645">Protease</keyword>
<feature type="chain" id="PRO_5023117890" description="Murein endopeptidase K" evidence="12">
    <location>
        <begin position="16"/>
        <end position="173"/>
    </location>
</feature>
<evidence type="ECO:0000256" key="10">
    <source>
        <dbReference type="ARBA" id="ARBA00093448"/>
    </source>
</evidence>
<accession>A0A5D3WMQ8</accession>
<evidence type="ECO:0000256" key="2">
    <source>
        <dbReference type="ARBA" id="ARBA00004776"/>
    </source>
</evidence>
<evidence type="ECO:0000313" key="14">
    <source>
        <dbReference type="Proteomes" id="UP000324159"/>
    </source>
</evidence>
<evidence type="ECO:0000256" key="8">
    <source>
        <dbReference type="ARBA" id="ARBA00023049"/>
    </source>
</evidence>
<dbReference type="GO" id="GO:0071555">
    <property type="term" value="P:cell wall organization"/>
    <property type="evidence" value="ECO:0007669"/>
    <property type="project" value="UniProtKB-KW"/>
</dbReference>
<gene>
    <name evidence="13" type="ORF">EDC39_101446</name>
</gene>
<keyword evidence="8" id="KW-0482">Metalloprotease</keyword>
<evidence type="ECO:0000256" key="4">
    <source>
        <dbReference type="ARBA" id="ARBA00022723"/>
    </source>
</evidence>
<comment type="caution">
    <text evidence="13">The sequence shown here is derived from an EMBL/GenBank/DDBJ whole genome shotgun (WGS) entry which is preliminary data.</text>
</comment>
<dbReference type="PANTHER" id="PTHR37425:SF1">
    <property type="entry name" value="OUTER MEMBRANE PROTEIN"/>
    <property type="match status" value="1"/>
</dbReference>
<keyword evidence="9" id="KW-0961">Cell wall biogenesis/degradation</keyword>
<keyword evidence="6" id="KW-0378">Hydrolase</keyword>
<evidence type="ECO:0000256" key="6">
    <source>
        <dbReference type="ARBA" id="ARBA00022801"/>
    </source>
</evidence>
<name>A0A5D3WMQ8_9BACT</name>
<dbReference type="RefSeq" id="WP_246140155.1">
    <property type="nucleotide sequence ID" value="NZ_VNIB01000001.1"/>
</dbReference>
<protein>
    <recommendedName>
        <fullName evidence="11">Murein endopeptidase K</fullName>
    </recommendedName>
</protein>
<dbReference type="CDD" id="cd14844">
    <property type="entry name" value="Zn-DD-carboxypeptidase_like"/>
    <property type="match status" value="1"/>
</dbReference>
<reference evidence="13 14" key="1">
    <citation type="submission" date="2019-07" db="EMBL/GenBank/DDBJ databases">
        <title>Genomic Encyclopedia of Type Strains, Phase IV (KMG-IV): sequencing the most valuable type-strain genomes for metagenomic binning, comparative biology and taxonomic classification.</title>
        <authorList>
            <person name="Goeker M."/>
        </authorList>
    </citation>
    <scope>NUCLEOTIDE SEQUENCE [LARGE SCALE GENOMIC DNA]</scope>
    <source>
        <strain evidence="13 14">SS015</strain>
    </source>
</reference>
<evidence type="ECO:0000256" key="12">
    <source>
        <dbReference type="SAM" id="SignalP"/>
    </source>
</evidence>
<dbReference type="GO" id="GO:0046872">
    <property type="term" value="F:metal ion binding"/>
    <property type="evidence" value="ECO:0007669"/>
    <property type="project" value="UniProtKB-KW"/>
</dbReference>